<gene>
    <name evidence="1" type="ORF">JCM19235_3866</name>
</gene>
<name>A0A090S2Y2_9VIBR</name>
<keyword evidence="2" id="KW-1185">Reference proteome</keyword>
<reference evidence="1 2" key="1">
    <citation type="submission" date="2014-09" db="EMBL/GenBank/DDBJ databases">
        <title>Vibrio maritimus JCM 19235. (C45) whole genome shotgun sequence.</title>
        <authorList>
            <person name="Sawabe T."/>
            <person name="Meirelles P."/>
            <person name="Nakanishi M."/>
            <person name="Sayaka M."/>
            <person name="Hattori M."/>
            <person name="Ohkuma M."/>
        </authorList>
    </citation>
    <scope>NUCLEOTIDE SEQUENCE [LARGE SCALE GENOMIC DNA]</scope>
    <source>
        <strain evidence="2">JCM19235</strain>
    </source>
</reference>
<dbReference type="EMBL" id="BBMR01000006">
    <property type="protein sequence ID" value="GAL20864.1"/>
    <property type="molecule type" value="Genomic_DNA"/>
</dbReference>
<evidence type="ECO:0000313" key="2">
    <source>
        <dbReference type="Proteomes" id="UP000029228"/>
    </source>
</evidence>
<sequence length="247" mass="26366">MSIAALLGLVEVSGTLVLDTNGKIVLLPEGVDLRPGDIELSPHNLIPDVELRQALFAQTFSEQNNSEQDPFQSLGGDQDAADIIAQIEAGEDPTENEDQATAAGGELSSSISDAATVETTSAQTLASTFFETLGIDSQDLSPTQNNALVDIFTNTAPATIFEARVYDEESTDGELGLTFPSDSDGNLVTVTVTELPILGKSLLQTERQLLSVKPFHSRSLKACNSTPPKNTLLVMMQVSLRILLMMD</sequence>
<proteinExistence type="predicted"/>
<evidence type="ECO:0000313" key="1">
    <source>
        <dbReference type="EMBL" id="GAL20864.1"/>
    </source>
</evidence>
<dbReference type="Proteomes" id="UP000029228">
    <property type="component" value="Unassembled WGS sequence"/>
</dbReference>
<organism evidence="1 2">
    <name type="scientific">Vibrio maritimus</name>
    <dbReference type="NCBI Taxonomy" id="990268"/>
    <lineage>
        <taxon>Bacteria</taxon>
        <taxon>Pseudomonadati</taxon>
        <taxon>Pseudomonadota</taxon>
        <taxon>Gammaproteobacteria</taxon>
        <taxon>Vibrionales</taxon>
        <taxon>Vibrionaceae</taxon>
        <taxon>Vibrio</taxon>
    </lineage>
</organism>
<dbReference type="OrthoDB" id="5870170at2"/>
<dbReference type="AlphaFoldDB" id="A0A090S2Y2"/>
<protein>
    <submittedName>
        <fullName evidence="1">T1SS secreted agglutinin RTX</fullName>
    </submittedName>
</protein>
<accession>A0A090S2Y2</accession>
<comment type="caution">
    <text evidence="1">The sequence shown here is derived from an EMBL/GenBank/DDBJ whole genome shotgun (WGS) entry which is preliminary data.</text>
</comment>
<reference evidence="1 2" key="2">
    <citation type="submission" date="2014-09" db="EMBL/GenBank/DDBJ databases">
        <authorList>
            <consortium name="NBRP consortium"/>
            <person name="Sawabe T."/>
            <person name="Meirelles P."/>
            <person name="Nakanishi M."/>
            <person name="Sayaka M."/>
            <person name="Hattori M."/>
            <person name="Ohkuma M."/>
        </authorList>
    </citation>
    <scope>NUCLEOTIDE SEQUENCE [LARGE SCALE GENOMIC DNA]</scope>
    <source>
        <strain evidence="2">JCM19235</strain>
    </source>
</reference>